<dbReference type="SMART" id="SM00387">
    <property type="entry name" value="HATPase_c"/>
    <property type="match status" value="2"/>
</dbReference>
<dbReference type="EMBL" id="BSFQ01000066">
    <property type="protein sequence ID" value="GLL16106.1"/>
    <property type="molecule type" value="Genomic_DNA"/>
</dbReference>
<dbReference type="SMART" id="SM00091">
    <property type="entry name" value="PAS"/>
    <property type="match status" value="1"/>
</dbReference>
<dbReference type="SUPFAM" id="SSF52091">
    <property type="entry name" value="SpoIIaa-like"/>
    <property type="match status" value="1"/>
</dbReference>
<evidence type="ECO:0000259" key="10">
    <source>
        <dbReference type="PROSITE" id="PS50109"/>
    </source>
</evidence>
<evidence type="ECO:0000256" key="4">
    <source>
        <dbReference type="ARBA" id="ARBA00022553"/>
    </source>
</evidence>
<keyword evidence="7" id="KW-0902">Two-component regulatory system</keyword>
<dbReference type="PROSITE" id="PS50113">
    <property type="entry name" value="PAC"/>
    <property type="match status" value="1"/>
</dbReference>
<dbReference type="GO" id="GO:0000155">
    <property type="term" value="F:phosphorelay sensor kinase activity"/>
    <property type="evidence" value="ECO:0007669"/>
    <property type="project" value="InterPro"/>
</dbReference>
<evidence type="ECO:0000259" key="13">
    <source>
        <dbReference type="PROSITE" id="PS50801"/>
    </source>
</evidence>
<dbReference type="InterPro" id="IPR036890">
    <property type="entry name" value="HATPase_C_sf"/>
</dbReference>
<dbReference type="PANTHER" id="PTHR43547">
    <property type="entry name" value="TWO-COMPONENT HISTIDINE KINASE"/>
    <property type="match status" value="1"/>
</dbReference>
<dbReference type="InterPro" id="IPR003018">
    <property type="entry name" value="GAF"/>
</dbReference>
<feature type="compositionally biased region" description="Low complexity" evidence="9">
    <location>
        <begin position="588"/>
        <end position="605"/>
    </location>
</feature>
<dbReference type="Pfam" id="PF02518">
    <property type="entry name" value="HATPase_c"/>
    <property type="match status" value="1"/>
</dbReference>
<evidence type="ECO:0000256" key="9">
    <source>
        <dbReference type="SAM" id="MobiDB-lite"/>
    </source>
</evidence>
<dbReference type="SUPFAM" id="SSF55874">
    <property type="entry name" value="ATPase domain of HSP90 chaperone/DNA topoisomerase II/histidine kinase"/>
    <property type="match status" value="2"/>
</dbReference>
<reference evidence="15" key="2">
    <citation type="submission" date="2023-01" db="EMBL/GenBank/DDBJ databases">
        <authorList>
            <person name="Sun Q."/>
            <person name="Evtushenko L."/>
        </authorList>
    </citation>
    <scope>NUCLEOTIDE SEQUENCE</scope>
    <source>
        <strain evidence="15">VKM Ac-1069</strain>
    </source>
</reference>
<dbReference type="SMART" id="SM00331">
    <property type="entry name" value="PP2C_SIG"/>
    <property type="match status" value="1"/>
</dbReference>
<evidence type="ECO:0000256" key="1">
    <source>
        <dbReference type="ARBA" id="ARBA00000085"/>
    </source>
</evidence>
<evidence type="ECO:0000256" key="6">
    <source>
        <dbReference type="ARBA" id="ARBA00022777"/>
    </source>
</evidence>
<dbReference type="CDD" id="cd00130">
    <property type="entry name" value="PAS"/>
    <property type="match status" value="1"/>
</dbReference>
<dbReference type="InterPro" id="IPR001789">
    <property type="entry name" value="Sig_transdc_resp-reg_receiver"/>
</dbReference>
<dbReference type="Pfam" id="PF13492">
    <property type="entry name" value="GAF_3"/>
    <property type="match status" value="1"/>
</dbReference>
<dbReference type="PROSITE" id="PS51746">
    <property type="entry name" value="PPM_2"/>
    <property type="match status" value="1"/>
</dbReference>
<dbReference type="CDD" id="cd07043">
    <property type="entry name" value="STAS_anti-anti-sigma_factors"/>
    <property type="match status" value="1"/>
</dbReference>
<reference evidence="15" key="1">
    <citation type="journal article" date="2014" name="Int. J. Syst. Evol. Microbiol.">
        <title>Complete genome sequence of Corynebacterium casei LMG S-19264T (=DSM 44701T), isolated from a smear-ripened cheese.</title>
        <authorList>
            <consortium name="US DOE Joint Genome Institute (JGI-PGF)"/>
            <person name="Walter F."/>
            <person name="Albersmeier A."/>
            <person name="Kalinowski J."/>
            <person name="Ruckert C."/>
        </authorList>
    </citation>
    <scope>NUCLEOTIDE SEQUENCE</scope>
    <source>
        <strain evidence="15">VKM Ac-1069</strain>
    </source>
</reference>
<sequence>MTRPDETVRPQVAEESIFARGGELGRIMAGWDWAATSVGRPETWPSALRNVVRILLGSRFSMWMGWGPELAFFYNDAYQRDTLRAKHPWAIGRPAHEVWAEIWEDIGPRIASVLETGEATWDEDLLLILERSGYPEETYHTFSYSPLADDTGAIPGFLCVVTENTDRVLAERRMSILRALSSAVTSARTESAVLEAARDLLATSTRDLPFSLVYLFDDDGGARLACSAGIEAGTPAAPERLGPDGPWPVHAAQAGRTTVLDDLGLRFTGLPTGEWDRPPTEAAVLPLGSEDAVAGFVVVGLNPYRRYDEGYRGFVELLVAQIASGLQGARAYEAERHRAEALAELDRAKTDFFSNVSHEFRTPLTLIMGPVEELRAAEGIPAERLRTELDVIHRNGLRLGKLVNSLLDYSRLQAGRIEARFEPLDLGVFTAELAGAFRSAIENAGLELVIDCPPLPRPVHVDRDSWEKVVLNLLSNALKFTFEGAVTVRLREVDGAAVLTVADTGVGIPAAEMPRLFERFHRITGTRSRSAEGSGIGLAMVRELAALHVGTVSAESILDVGTTFTVTVPLGTAHLPADRVVEAPEEPQPTSSPASSPASSSPASSSIEPFVTEALRWLPSEPEELSDGNIPVPPVVGGRVLVADDNADMRDYLRRLLAPRYAVQVVADGRAALEAVLADPPDLVVSDVMMPELDGIALLGALRADPRTARLPVVLLSARAGQEAAVEGLAFGADDYLTKPFAARELLARVDGHLRLGRARADAERRFRALADATPALIWADDADGGRLFVNKAWREYTGGGEADLGTGWRARIHPDDLAGYDERRAAAAGGVFEAEYRLRRADGRYRWVLDRGAPMNPAADERGYVGSCLDIDDRYREQERQRVLGVLGGAMERESTVAGRRDVLVRALVDEGVADLVRLIVVDDTGTSRVVALAARDAAQEDDLARLEAASRWADEVLADGRPATAGVDESYIVGASSDPEQQDARRRLDLRTVSLVPLVARGRVGGLLATARTGASAPQDALDLALLEEIGRRAATAIDNAQLFESERDTSHRLTLLQEATAALSAAATPGRVAQTAVAQFAQLMKTSSVALWEVRGSGTLESLYSVGWPPAVQRDWASVPEDARAPVADAVRHGAPVWVERDEDWAREYPHLHGLVREEYGYSGAAAVPLLVAGRCIGVVALGFVEPRRLAATERAAAVSLAEQSAQALQRAELLATESDARLAAENFSRVVSALSGAARPAEVAEVILGHAEEIGASSAVVAVRRADQLEVLAAYPPPPVRWIAADVPRPLAYAARTGEPVWVGTRSPHAWSDRRLDEGGGELPDQVAVPLSLGGTPLGVLGLRFPDGGPELSDEARAALLTVAEQCAQALDRARLHEAEHEIAAVLQRSLLPAEPPTFPRLRSATRYRPGAAGVQAGGDWYDVFAVDDDRIALSVGDVVGQGPAAAAVMGQLRVALSGALRQGHSPAAALEILDAHVSWIPGARASTAACLLLDRASGTLRWARAGHLPPLLVDREGARYLDDTLGPVLGLPDRSPFTEGSTTIRPGTTLLLYTDGLVERRGEVVDDGLARLASAAARRAGEGPDELVDHLLAEVVERHGHADDIALVAVRLLPAPLHASYPAAPEVLRRMRADVRAWAEEAAVPKLLLEDLQLALGEAAANSVDHAYRSSDPEGFAVALELEADGGVRVGVRDHGHWRPERADKGFRGRGLDLIRALAGEVEIGRHEAGTLVTFRLDPTEREPRPLPAGPPASAPVVRAPAGLTVERDGAGLRLALHGDLDLSGIDDVREPLEAALAPSGAAAPVVLDLTGVGYLPSAGIGMLVDLAGDARARGVVLRVERPETGPVARVLALTGLDGDTPLGSA</sequence>
<dbReference type="InterPro" id="IPR036457">
    <property type="entry name" value="PPM-type-like_dom_sf"/>
</dbReference>
<evidence type="ECO:0000313" key="16">
    <source>
        <dbReference type="Proteomes" id="UP001143463"/>
    </source>
</evidence>
<feature type="modified residue" description="4-aspartylphosphate" evidence="8">
    <location>
        <position position="687"/>
    </location>
</feature>
<dbReference type="InterPro" id="IPR003661">
    <property type="entry name" value="HisK_dim/P_dom"/>
</dbReference>
<dbReference type="SMART" id="SM00086">
    <property type="entry name" value="PAC"/>
    <property type="match status" value="2"/>
</dbReference>
<dbReference type="InterPro" id="IPR000700">
    <property type="entry name" value="PAS-assoc_C"/>
</dbReference>
<dbReference type="Pfam" id="PF00512">
    <property type="entry name" value="HisKA"/>
    <property type="match status" value="1"/>
</dbReference>
<dbReference type="SMART" id="SM00065">
    <property type="entry name" value="GAF"/>
    <property type="match status" value="3"/>
</dbReference>
<proteinExistence type="predicted"/>
<dbReference type="Proteomes" id="UP001143463">
    <property type="component" value="Unassembled WGS sequence"/>
</dbReference>
<dbReference type="InterPro" id="IPR011006">
    <property type="entry name" value="CheY-like_superfamily"/>
</dbReference>
<dbReference type="InterPro" id="IPR036097">
    <property type="entry name" value="HisK_dim/P_sf"/>
</dbReference>
<dbReference type="InterPro" id="IPR000014">
    <property type="entry name" value="PAS"/>
</dbReference>
<keyword evidence="4 8" id="KW-0597">Phosphoprotein</keyword>
<dbReference type="SUPFAM" id="SSF47384">
    <property type="entry name" value="Homodimeric domain of signal transducing histidine kinase"/>
    <property type="match status" value="1"/>
</dbReference>
<dbReference type="Pfam" id="PF08447">
    <property type="entry name" value="PAS_3"/>
    <property type="match status" value="1"/>
</dbReference>
<dbReference type="Gene3D" id="3.30.450.20">
    <property type="entry name" value="PAS domain"/>
    <property type="match status" value="2"/>
</dbReference>
<dbReference type="CDD" id="cd16936">
    <property type="entry name" value="HATPase_RsbW-like"/>
    <property type="match status" value="1"/>
</dbReference>
<organism evidence="15 16">
    <name type="scientific">Pseudonocardia halophobica</name>
    <dbReference type="NCBI Taxonomy" id="29401"/>
    <lineage>
        <taxon>Bacteria</taxon>
        <taxon>Bacillati</taxon>
        <taxon>Actinomycetota</taxon>
        <taxon>Actinomycetes</taxon>
        <taxon>Pseudonocardiales</taxon>
        <taxon>Pseudonocardiaceae</taxon>
        <taxon>Pseudonocardia</taxon>
    </lineage>
</organism>
<feature type="domain" description="Histidine kinase" evidence="10">
    <location>
        <begin position="355"/>
        <end position="572"/>
    </location>
</feature>
<dbReference type="PROSITE" id="PS50109">
    <property type="entry name" value="HIS_KIN"/>
    <property type="match status" value="1"/>
</dbReference>
<dbReference type="Gene3D" id="3.40.50.2300">
    <property type="match status" value="1"/>
</dbReference>
<protein>
    <recommendedName>
        <fullName evidence="3">histidine kinase</fullName>
        <ecNumber evidence="3">2.7.13.3</ecNumber>
    </recommendedName>
</protein>
<comment type="subcellular location">
    <subcellularLocation>
        <location evidence="2">Cell membrane</location>
    </subcellularLocation>
</comment>
<feature type="domain" description="PAC" evidence="12">
    <location>
        <begin position="833"/>
        <end position="884"/>
    </location>
</feature>
<dbReference type="Pfam" id="PF00072">
    <property type="entry name" value="Response_reg"/>
    <property type="match status" value="1"/>
</dbReference>
<dbReference type="SUPFAM" id="SSF81606">
    <property type="entry name" value="PP2C-like"/>
    <property type="match status" value="1"/>
</dbReference>
<dbReference type="InterPro" id="IPR029016">
    <property type="entry name" value="GAF-like_dom_sf"/>
</dbReference>
<dbReference type="Gene3D" id="1.10.287.130">
    <property type="match status" value="1"/>
</dbReference>
<dbReference type="SMART" id="SM00448">
    <property type="entry name" value="REC"/>
    <property type="match status" value="1"/>
</dbReference>
<dbReference type="SUPFAM" id="SSF55781">
    <property type="entry name" value="GAF domain-like"/>
    <property type="match status" value="4"/>
</dbReference>
<gene>
    <name evidence="15" type="ORF">GCM10017577_72610</name>
</gene>
<dbReference type="PROSITE" id="PS50110">
    <property type="entry name" value="RESPONSE_REGULATORY"/>
    <property type="match status" value="1"/>
</dbReference>
<comment type="caution">
    <text evidence="15">The sequence shown here is derived from an EMBL/GenBank/DDBJ whole genome shotgun (WGS) entry which is preliminary data.</text>
</comment>
<dbReference type="InterPro" id="IPR013655">
    <property type="entry name" value="PAS_fold_3"/>
</dbReference>
<dbReference type="EC" id="2.7.13.3" evidence="3"/>
<dbReference type="Gene3D" id="3.60.40.10">
    <property type="entry name" value="PPM-type phosphatase domain"/>
    <property type="match status" value="1"/>
</dbReference>
<dbReference type="InterPro" id="IPR005467">
    <property type="entry name" value="His_kinase_dom"/>
</dbReference>
<evidence type="ECO:0000259" key="14">
    <source>
        <dbReference type="PROSITE" id="PS51746"/>
    </source>
</evidence>
<dbReference type="Pfam" id="PF13466">
    <property type="entry name" value="STAS_2"/>
    <property type="match status" value="1"/>
</dbReference>
<dbReference type="FunFam" id="3.30.565.10:FF:000006">
    <property type="entry name" value="Sensor histidine kinase WalK"/>
    <property type="match status" value="1"/>
</dbReference>
<evidence type="ECO:0000256" key="3">
    <source>
        <dbReference type="ARBA" id="ARBA00012438"/>
    </source>
</evidence>
<dbReference type="InterPro" id="IPR036513">
    <property type="entry name" value="STAS_dom_sf"/>
</dbReference>
<comment type="catalytic activity">
    <reaction evidence="1">
        <text>ATP + protein L-histidine = ADP + protein N-phospho-L-histidine.</text>
        <dbReference type="EC" id="2.7.13.3"/>
    </reaction>
</comment>
<evidence type="ECO:0000256" key="5">
    <source>
        <dbReference type="ARBA" id="ARBA00022679"/>
    </source>
</evidence>
<evidence type="ECO:0000256" key="2">
    <source>
        <dbReference type="ARBA" id="ARBA00004236"/>
    </source>
</evidence>
<dbReference type="InterPro" id="IPR001932">
    <property type="entry name" value="PPM-type_phosphatase-like_dom"/>
</dbReference>
<dbReference type="RefSeq" id="WP_051738375.1">
    <property type="nucleotide sequence ID" value="NZ_BAAAUZ010000042.1"/>
</dbReference>
<keyword evidence="6" id="KW-0418">Kinase</keyword>
<keyword evidence="16" id="KW-1185">Reference proteome</keyword>
<evidence type="ECO:0000256" key="7">
    <source>
        <dbReference type="ARBA" id="ARBA00023012"/>
    </source>
</evidence>
<evidence type="ECO:0000259" key="11">
    <source>
        <dbReference type="PROSITE" id="PS50110"/>
    </source>
</evidence>
<dbReference type="Pfam" id="PF07228">
    <property type="entry name" value="SpoIIE"/>
    <property type="match status" value="1"/>
</dbReference>
<feature type="domain" description="STAS" evidence="13">
    <location>
        <begin position="1780"/>
        <end position="1871"/>
    </location>
</feature>
<dbReference type="InterPro" id="IPR001610">
    <property type="entry name" value="PAC"/>
</dbReference>
<feature type="domain" description="PPM-type phosphatase" evidence="14">
    <location>
        <begin position="1406"/>
        <end position="1617"/>
    </location>
</feature>
<dbReference type="Gene3D" id="3.30.565.10">
    <property type="entry name" value="Histidine kinase-like ATPase, C-terminal domain"/>
    <property type="match status" value="2"/>
</dbReference>
<dbReference type="SMART" id="SM00388">
    <property type="entry name" value="HisKA"/>
    <property type="match status" value="1"/>
</dbReference>
<feature type="domain" description="Response regulatory" evidence="11">
    <location>
        <begin position="639"/>
        <end position="754"/>
    </location>
</feature>
<dbReference type="InterPro" id="IPR003594">
    <property type="entry name" value="HATPase_dom"/>
</dbReference>
<dbReference type="GO" id="GO:0005886">
    <property type="term" value="C:plasma membrane"/>
    <property type="evidence" value="ECO:0007669"/>
    <property type="project" value="UniProtKB-SubCell"/>
</dbReference>
<keyword evidence="5" id="KW-0808">Transferase</keyword>
<evidence type="ECO:0000259" key="12">
    <source>
        <dbReference type="PROSITE" id="PS50113"/>
    </source>
</evidence>
<dbReference type="Gene3D" id="3.30.750.24">
    <property type="entry name" value="STAS domain"/>
    <property type="match status" value="1"/>
</dbReference>
<dbReference type="InterPro" id="IPR004358">
    <property type="entry name" value="Sig_transdc_His_kin-like_C"/>
</dbReference>
<dbReference type="InterPro" id="IPR058548">
    <property type="entry name" value="MlaB-like_STAS"/>
</dbReference>
<accession>A0A9W6P1K3</accession>
<dbReference type="PANTHER" id="PTHR43547:SF2">
    <property type="entry name" value="HYBRID SIGNAL TRANSDUCTION HISTIDINE KINASE C"/>
    <property type="match status" value="1"/>
</dbReference>
<dbReference type="InterPro" id="IPR002645">
    <property type="entry name" value="STAS_dom"/>
</dbReference>
<dbReference type="NCBIfam" id="TIGR00229">
    <property type="entry name" value="sensory_box"/>
    <property type="match status" value="1"/>
</dbReference>
<dbReference type="PRINTS" id="PR00344">
    <property type="entry name" value="BCTRLSENSOR"/>
</dbReference>
<dbReference type="SUPFAM" id="SSF52172">
    <property type="entry name" value="CheY-like"/>
    <property type="match status" value="1"/>
</dbReference>
<dbReference type="Gene3D" id="3.30.450.40">
    <property type="match status" value="4"/>
</dbReference>
<dbReference type="CDD" id="cd00082">
    <property type="entry name" value="HisKA"/>
    <property type="match status" value="1"/>
</dbReference>
<dbReference type="Pfam" id="PF13581">
    <property type="entry name" value="HATPase_c_2"/>
    <property type="match status" value="1"/>
</dbReference>
<dbReference type="SUPFAM" id="SSF55785">
    <property type="entry name" value="PYP-like sensor domain (PAS domain)"/>
    <property type="match status" value="1"/>
</dbReference>
<dbReference type="FunFam" id="1.10.287.130:FF:000045">
    <property type="entry name" value="Two-component system sensor histidine kinase/response regulator"/>
    <property type="match status" value="1"/>
</dbReference>
<evidence type="ECO:0000313" key="15">
    <source>
        <dbReference type="EMBL" id="GLL16106.1"/>
    </source>
</evidence>
<dbReference type="PROSITE" id="PS50801">
    <property type="entry name" value="STAS"/>
    <property type="match status" value="1"/>
</dbReference>
<dbReference type="InterPro" id="IPR035965">
    <property type="entry name" value="PAS-like_dom_sf"/>
</dbReference>
<dbReference type="Pfam" id="PF13185">
    <property type="entry name" value="GAF_2"/>
    <property type="match status" value="3"/>
</dbReference>
<feature type="region of interest" description="Disordered" evidence="9">
    <location>
        <begin position="582"/>
        <end position="605"/>
    </location>
</feature>
<dbReference type="CDD" id="cd16922">
    <property type="entry name" value="HATPase_EvgS-ArcB-TorS-like"/>
    <property type="match status" value="1"/>
</dbReference>
<evidence type="ECO:0000256" key="8">
    <source>
        <dbReference type="PROSITE-ProRule" id="PRU00169"/>
    </source>
</evidence>
<name>A0A9W6P1K3_9PSEU</name>